<dbReference type="InterPro" id="IPR028344">
    <property type="entry name" value="ParE1/4"/>
</dbReference>
<accession>A0A1H7SM72</accession>
<dbReference type="InterPro" id="IPR051803">
    <property type="entry name" value="TA_system_RelE-like_toxin"/>
</dbReference>
<evidence type="ECO:0000313" key="4">
    <source>
        <dbReference type="EMBL" id="SEL72834.1"/>
    </source>
</evidence>
<evidence type="ECO:0000256" key="2">
    <source>
        <dbReference type="ARBA" id="ARBA00022649"/>
    </source>
</evidence>
<dbReference type="Proteomes" id="UP000198990">
    <property type="component" value="Unassembled WGS sequence"/>
</dbReference>
<name>A0A1H7SM72_9FLAO</name>
<dbReference type="OrthoDB" id="7173315at2"/>
<dbReference type="PANTHER" id="PTHR33755:SF9">
    <property type="entry name" value="TOXIN PARE1"/>
    <property type="match status" value="1"/>
</dbReference>
<dbReference type="InterPro" id="IPR007712">
    <property type="entry name" value="RelE/ParE_toxin"/>
</dbReference>
<evidence type="ECO:0000256" key="1">
    <source>
        <dbReference type="ARBA" id="ARBA00006226"/>
    </source>
</evidence>
<organism evidence="4 5">
    <name type="scientific">Maribacter orientalis</name>
    <dbReference type="NCBI Taxonomy" id="228957"/>
    <lineage>
        <taxon>Bacteria</taxon>
        <taxon>Pseudomonadati</taxon>
        <taxon>Bacteroidota</taxon>
        <taxon>Flavobacteriia</taxon>
        <taxon>Flavobacteriales</taxon>
        <taxon>Flavobacteriaceae</taxon>
        <taxon>Maribacter</taxon>
    </lineage>
</organism>
<dbReference type="EMBL" id="FNZN01000005">
    <property type="protein sequence ID" value="SEL72834.1"/>
    <property type="molecule type" value="Genomic_DNA"/>
</dbReference>
<sequence length="97" mass="11359">MNRFVLAEAAKNDLQEIYDFGIHKFGHSQATKYLEGLREYFEALTTNPDIGKQRDEIKVGLYSLPHVSHIIFYRILPDRIRIVRVLHGRSDIPKHLK</sequence>
<dbReference type="Pfam" id="PF05016">
    <property type="entry name" value="ParE_toxin"/>
    <property type="match status" value="1"/>
</dbReference>
<reference evidence="5" key="1">
    <citation type="submission" date="2016-10" db="EMBL/GenBank/DDBJ databases">
        <authorList>
            <person name="Varghese N."/>
            <person name="Submissions S."/>
        </authorList>
    </citation>
    <scope>NUCLEOTIDE SEQUENCE [LARGE SCALE GENOMIC DNA]</scope>
    <source>
        <strain evidence="5">DSM 16471</strain>
    </source>
</reference>
<comment type="similarity">
    <text evidence="1 3">Belongs to the RelE toxin family.</text>
</comment>
<proteinExistence type="inferred from homology"/>
<protein>
    <recommendedName>
        <fullName evidence="3">Toxin</fullName>
    </recommendedName>
</protein>
<dbReference type="InterPro" id="IPR035093">
    <property type="entry name" value="RelE/ParE_toxin_dom_sf"/>
</dbReference>
<evidence type="ECO:0000256" key="3">
    <source>
        <dbReference type="PIRNR" id="PIRNR029218"/>
    </source>
</evidence>
<dbReference type="PANTHER" id="PTHR33755">
    <property type="entry name" value="TOXIN PARE1-RELATED"/>
    <property type="match status" value="1"/>
</dbReference>
<dbReference type="Gene3D" id="3.30.2310.20">
    <property type="entry name" value="RelE-like"/>
    <property type="match status" value="1"/>
</dbReference>
<dbReference type="STRING" id="228957.SAMN04488008_10533"/>
<dbReference type="AlphaFoldDB" id="A0A1H7SM72"/>
<keyword evidence="5" id="KW-1185">Reference proteome</keyword>
<gene>
    <name evidence="4" type="ORF">SAMN04488008_10533</name>
</gene>
<dbReference type="RefSeq" id="WP_091624578.1">
    <property type="nucleotide sequence ID" value="NZ_FNZN01000005.1"/>
</dbReference>
<dbReference type="PIRSF" id="PIRSF029218">
    <property type="entry name" value="ParE"/>
    <property type="match status" value="1"/>
</dbReference>
<evidence type="ECO:0000313" key="5">
    <source>
        <dbReference type="Proteomes" id="UP000198990"/>
    </source>
</evidence>
<keyword evidence="2" id="KW-1277">Toxin-antitoxin system</keyword>